<gene>
    <name evidence="1" type="ORF">KEM10_00790</name>
</gene>
<comment type="caution">
    <text evidence="1">The sequence shown here is derived from an EMBL/GenBank/DDBJ whole genome shotgun (WGS) entry which is preliminary data.</text>
</comment>
<keyword evidence="2" id="KW-1185">Reference proteome</keyword>
<protein>
    <recommendedName>
        <fullName evidence="3">Lipoprotein</fullName>
    </recommendedName>
</protein>
<dbReference type="EMBL" id="JAGUCO010000001">
    <property type="protein sequence ID" value="MBS2096791.1"/>
    <property type="molecule type" value="Genomic_DNA"/>
</dbReference>
<accession>A0ABS5JQV8</accession>
<evidence type="ECO:0000313" key="1">
    <source>
        <dbReference type="EMBL" id="MBS2096791.1"/>
    </source>
</evidence>
<proteinExistence type="predicted"/>
<reference evidence="1 2" key="1">
    <citation type="journal article" date="2015" name="Int. J. Syst. Evol. Microbiol.">
        <title>Carboxylicivirga linearis sp. nov., isolated from a sea cucumber culture pond.</title>
        <authorList>
            <person name="Wang F.Q."/>
            <person name="Zhou Y.X."/>
            <person name="Lin X.Z."/>
            <person name="Chen G.J."/>
            <person name="Du Z.J."/>
        </authorList>
    </citation>
    <scope>NUCLEOTIDE SEQUENCE [LARGE SCALE GENOMIC DNA]</scope>
    <source>
        <strain evidence="1 2">FB218</strain>
    </source>
</reference>
<name>A0ABS5JQV8_9BACT</name>
<evidence type="ECO:0008006" key="3">
    <source>
        <dbReference type="Google" id="ProtNLM"/>
    </source>
</evidence>
<dbReference type="Proteomes" id="UP000708576">
    <property type="component" value="Unassembled WGS sequence"/>
</dbReference>
<sequence>MVTSCNKEELKYPRKYVSNSIIDVKYRAFQNNLEVTDTSRISGLFDLLGYGMMNLDTFDIQKQIFITKVNSDQAEIENKLNGQYKQYNIILKNNTTYFEEINDSVSHNTFLYRSNLGTYNPLNILYETLPIPPNMYGSQITYKPCYYINDHKDYLLMPMLDYYFSVDYPINNTSNYNEYMINNSFNEDFLSKENGFYTLLVREYFIRFELI</sequence>
<evidence type="ECO:0000313" key="2">
    <source>
        <dbReference type="Proteomes" id="UP000708576"/>
    </source>
</evidence>
<dbReference type="RefSeq" id="WP_212212222.1">
    <property type="nucleotide sequence ID" value="NZ_JAGUCO010000001.1"/>
</dbReference>
<organism evidence="1 2">
    <name type="scientific">Carboxylicivirga linearis</name>
    <dbReference type="NCBI Taxonomy" id="1628157"/>
    <lineage>
        <taxon>Bacteria</taxon>
        <taxon>Pseudomonadati</taxon>
        <taxon>Bacteroidota</taxon>
        <taxon>Bacteroidia</taxon>
        <taxon>Marinilabiliales</taxon>
        <taxon>Marinilabiliaceae</taxon>
        <taxon>Carboxylicivirga</taxon>
    </lineage>
</organism>